<keyword evidence="4 7" id="KW-1133">Transmembrane helix</keyword>
<comment type="subcellular location">
    <subcellularLocation>
        <location evidence="1">Membrane</location>
        <topology evidence="1">Multi-pass membrane protein</topology>
    </subcellularLocation>
</comment>
<dbReference type="RefSeq" id="WP_227576961.1">
    <property type="nucleotide sequence ID" value="NZ_CP101987.1"/>
</dbReference>
<evidence type="ECO:0000313" key="8">
    <source>
        <dbReference type="EMBL" id="UUI71928.1"/>
    </source>
</evidence>
<dbReference type="PANTHER" id="PTHR30474:SF3">
    <property type="entry name" value="PEPTIDOGLYCAN GLYCOSYLTRANSFERASE RODA"/>
    <property type="match status" value="1"/>
</dbReference>
<evidence type="ECO:0000256" key="5">
    <source>
        <dbReference type="ARBA" id="ARBA00023136"/>
    </source>
</evidence>
<feature type="transmembrane region" description="Helical" evidence="7">
    <location>
        <begin position="17"/>
        <end position="34"/>
    </location>
</feature>
<dbReference type="Pfam" id="PF01098">
    <property type="entry name" value="FTSW_RODA_SPOVE"/>
    <property type="match status" value="1"/>
</dbReference>
<evidence type="ECO:0000256" key="2">
    <source>
        <dbReference type="ARBA" id="ARBA00022692"/>
    </source>
</evidence>
<name>A0ABY5KQD8_9CELL</name>
<dbReference type="InterPro" id="IPR001182">
    <property type="entry name" value="FtsW/RodA"/>
</dbReference>
<dbReference type="EMBL" id="CP101987">
    <property type="protein sequence ID" value="UUI71928.1"/>
    <property type="molecule type" value="Genomic_DNA"/>
</dbReference>
<feature type="transmembrane region" description="Helical" evidence="7">
    <location>
        <begin position="111"/>
        <end position="129"/>
    </location>
</feature>
<reference evidence="8 9" key="1">
    <citation type="submission" date="2022-07" db="EMBL/GenBank/DDBJ databases">
        <title>Novel species in genus cellulomonas.</title>
        <authorList>
            <person name="Ye L."/>
        </authorList>
    </citation>
    <scope>NUCLEOTIDE SEQUENCE [LARGE SCALE GENOMIC DNA]</scope>
    <source>
        <strain evidence="9">zg-B89</strain>
    </source>
</reference>
<evidence type="ECO:0000313" key="9">
    <source>
        <dbReference type="Proteomes" id="UP001316384"/>
    </source>
</evidence>
<feature type="region of interest" description="Disordered" evidence="6">
    <location>
        <begin position="462"/>
        <end position="541"/>
    </location>
</feature>
<feature type="transmembrane region" description="Helical" evidence="7">
    <location>
        <begin position="417"/>
        <end position="436"/>
    </location>
</feature>
<feature type="transmembrane region" description="Helical" evidence="7">
    <location>
        <begin position="73"/>
        <end position="91"/>
    </location>
</feature>
<keyword evidence="9" id="KW-1185">Reference proteome</keyword>
<keyword evidence="5 7" id="KW-0472">Membrane</keyword>
<keyword evidence="3" id="KW-0133">Cell shape</keyword>
<feature type="compositionally biased region" description="Low complexity" evidence="6">
    <location>
        <begin position="476"/>
        <end position="488"/>
    </location>
</feature>
<feature type="transmembrane region" description="Helical" evidence="7">
    <location>
        <begin position="342"/>
        <end position="363"/>
    </location>
</feature>
<dbReference type="Proteomes" id="UP001316384">
    <property type="component" value="Chromosome"/>
</dbReference>
<protein>
    <submittedName>
        <fullName evidence="8">FtsW/RodA/SpoVE family cell cycle protein</fullName>
    </submittedName>
</protein>
<proteinExistence type="predicted"/>
<sequence length="541" mass="56646">MATVQPHRVRPGRGTELLLLVPALGIGIAGYVLAGLGATGSVPPHVIAYAVGTTVLALVVHVVLRLRAPWADPVILPIVVALNGIGLTMIYRISIAYAERGRSEAGIADRQLAWTAISVALAIAVLWFLRDHRTLRRYTYTAMVAALVLIVLPLVPGLGQTINGARIWVRVGPVGMQPAEFAKIALAVFFAGYLVTHRDTLALAGKRVLGLQLPRARDLGPIILVWAASLAVLVLQRDLGTSLLFFGLFVAVLYLATERTSWIIIGLVLFVGGAGVAAATFGHVGARFDVWLHALDDEIFSRDPGGSGQLVYGLFGMANGGLFGTGLGQGRPDLVPFSYSDFIVAALGEELGLTGLIAILLLYTILVSRGLRTAIGVRDGFGKLLAGGLSFVVAFQLFVVVGGVTRLIPLTGLTTPFLAYGGSSLVANWIVAALLLRISDEARRPVPAVRAIPTPDIGIPLSAAGRSRPVGGGRSTGRTGTPAAGTPVVVGDAPIRTSTPALDTGPVPDDSPTQHLGADALLQDEPATDEHDTDHRGGETR</sequence>
<evidence type="ECO:0000256" key="1">
    <source>
        <dbReference type="ARBA" id="ARBA00004141"/>
    </source>
</evidence>
<keyword evidence="2 7" id="KW-0812">Transmembrane</keyword>
<feature type="transmembrane region" description="Helical" evidence="7">
    <location>
        <begin position="239"/>
        <end position="256"/>
    </location>
</feature>
<organism evidence="8 9">
    <name type="scientific">Cellulomonas xiejunii</name>
    <dbReference type="NCBI Taxonomy" id="2968083"/>
    <lineage>
        <taxon>Bacteria</taxon>
        <taxon>Bacillati</taxon>
        <taxon>Actinomycetota</taxon>
        <taxon>Actinomycetes</taxon>
        <taxon>Micrococcales</taxon>
        <taxon>Cellulomonadaceae</taxon>
        <taxon>Cellulomonas</taxon>
    </lineage>
</organism>
<feature type="transmembrane region" description="Helical" evidence="7">
    <location>
        <begin position="46"/>
        <end position="66"/>
    </location>
</feature>
<feature type="compositionally biased region" description="Basic and acidic residues" evidence="6">
    <location>
        <begin position="528"/>
        <end position="541"/>
    </location>
</feature>
<evidence type="ECO:0000256" key="7">
    <source>
        <dbReference type="SAM" id="Phobius"/>
    </source>
</evidence>
<feature type="transmembrane region" description="Helical" evidence="7">
    <location>
        <begin position="138"/>
        <end position="159"/>
    </location>
</feature>
<evidence type="ECO:0000256" key="3">
    <source>
        <dbReference type="ARBA" id="ARBA00022960"/>
    </source>
</evidence>
<gene>
    <name evidence="8" type="ORF">NP048_00160</name>
</gene>
<evidence type="ECO:0000256" key="4">
    <source>
        <dbReference type="ARBA" id="ARBA00022989"/>
    </source>
</evidence>
<feature type="transmembrane region" description="Helical" evidence="7">
    <location>
        <begin position="263"/>
        <end position="286"/>
    </location>
</feature>
<dbReference type="PANTHER" id="PTHR30474">
    <property type="entry name" value="CELL CYCLE PROTEIN"/>
    <property type="match status" value="1"/>
</dbReference>
<feature type="transmembrane region" description="Helical" evidence="7">
    <location>
        <begin position="179"/>
        <end position="196"/>
    </location>
</feature>
<accession>A0ABY5KQD8</accession>
<feature type="transmembrane region" description="Helical" evidence="7">
    <location>
        <begin position="384"/>
        <end position="405"/>
    </location>
</feature>
<evidence type="ECO:0000256" key="6">
    <source>
        <dbReference type="SAM" id="MobiDB-lite"/>
    </source>
</evidence>
<feature type="transmembrane region" description="Helical" evidence="7">
    <location>
        <begin position="216"/>
        <end position="233"/>
    </location>
</feature>